<comment type="caution">
    <text evidence="1">The sequence shown here is derived from an EMBL/GenBank/DDBJ whole genome shotgun (WGS) entry which is preliminary data.</text>
</comment>
<dbReference type="AlphaFoldDB" id="A0A2W5MYH1"/>
<dbReference type="Proteomes" id="UP000249185">
    <property type="component" value="Unassembled WGS sequence"/>
</dbReference>
<sequence>MKLVLSAMWFFSGDVVYLPGIGKLFIEELVSHLLCSSQSCHSNYVQDNVCFADRVVVPVLQIERQHLALIGRFGVRR</sequence>
<proteinExistence type="predicted"/>
<reference evidence="1 2" key="1">
    <citation type="submission" date="2017-08" db="EMBL/GenBank/DDBJ databases">
        <title>Infants hospitalized years apart are colonized by the same room-sourced microbial strains.</title>
        <authorList>
            <person name="Brooks B."/>
            <person name="Olm M.R."/>
            <person name="Firek B.A."/>
            <person name="Baker R."/>
            <person name="Thomas B.C."/>
            <person name="Morowitz M.J."/>
            <person name="Banfield J.F."/>
        </authorList>
    </citation>
    <scope>NUCLEOTIDE SEQUENCE [LARGE SCALE GENOMIC DNA]</scope>
    <source>
        <strain evidence="1">S2_005_002_R2_34</strain>
    </source>
</reference>
<evidence type="ECO:0000313" key="2">
    <source>
        <dbReference type="Proteomes" id="UP000249185"/>
    </source>
</evidence>
<accession>A0A2W5MYH1</accession>
<name>A0A2W5MYH1_RHOSU</name>
<gene>
    <name evidence="1" type="ORF">DI556_22750</name>
</gene>
<dbReference type="EMBL" id="QFPW01000059">
    <property type="protein sequence ID" value="PZQ45418.1"/>
    <property type="molecule type" value="Genomic_DNA"/>
</dbReference>
<evidence type="ECO:0000313" key="1">
    <source>
        <dbReference type="EMBL" id="PZQ45418.1"/>
    </source>
</evidence>
<organism evidence="1 2">
    <name type="scientific">Rhodovulum sulfidophilum</name>
    <name type="common">Rhodobacter sulfidophilus</name>
    <dbReference type="NCBI Taxonomy" id="35806"/>
    <lineage>
        <taxon>Bacteria</taxon>
        <taxon>Pseudomonadati</taxon>
        <taxon>Pseudomonadota</taxon>
        <taxon>Alphaproteobacteria</taxon>
        <taxon>Rhodobacterales</taxon>
        <taxon>Paracoccaceae</taxon>
        <taxon>Rhodovulum</taxon>
    </lineage>
</organism>
<protein>
    <submittedName>
        <fullName evidence="1">Uncharacterized protein</fullName>
    </submittedName>
</protein>